<reference evidence="3 4" key="1">
    <citation type="journal article" date="2016" name="Proc. Natl. Acad. Sci. U.S.A.">
        <title>Comparative genomics of biotechnologically important yeasts.</title>
        <authorList>
            <person name="Riley R."/>
            <person name="Haridas S."/>
            <person name="Wolfe K.H."/>
            <person name="Lopes M.R."/>
            <person name="Hittinger C.T."/>
            <person name="Goeker M."/>
            <person name="Salamov A.A."/>
            <person name="Wisecaver J.H."/>
            <person name="Long T.M."/>
            <person name="Calvey C.H."/>
            <person name="Aerts A.L."/>
            <person name="Barry K.W."/>
            <person name="Choi C."/>
            <person name="Clum A."/>
            <person name="Coughlan A.Y."/>
            <person name="Deshpande S."/>
            <person name="Douglass A.P."/>
            <person name="Hanson S.J."/>
            <person name="Klenk H.-P."/>
            <person name="LaButti K.M."/>
            <person name="Lapidus A."/>
            <person name="Lindquist E.A."/>
            <person name="Lipzen A.M."/>
            <person name="Meier-Kolthoff J.P."/>
            <person name="Ohm R.A."/>
            <person name="Otillar R.P."/>
            <person name="Pangilinan J.L."/>
            <person name="Peng Y."/>
            <person name="Rokas A."/>
            <person name="Rosa C.A."/>
            <person name="Scheuner C."/>
            <person name="Sibirny A.A."/>
            <person name="Slot J.C."/>
            <person name="Stielow J.B."/>
            <person name="Sun H."/>
            <person name="Kurtzman C.P."/>
            <person name="Blackwell M."/>
            <person name="Grigoriev I.V."/>
            <person name="Jeffries T.W."/>
        </authorList>
    </citation>
    <scope>NUCLEOTIDE SEQUENCE [LARGE SCALE GENOMIC DNA]</scope>
    <source>
        <strain evidence="4">ATCC 58044 / CBS 1984 / NCYC 433 / NRRL Y-366-8</strain>
    </source>
</reference>
<keyword evidence="4" id="KW-1185">Reference proteome</keyword>
<dbReference type="STRING" id="683960.A0A1E3P5X8"/>
<sequence>MKFQILASIVAGLSLVSASPVAEALPWAQANPQAAAAANAYADAYAEAVALAHPDPEAYALAASADDCASISCHASCGLLIIEAQSCSQNKENSYSGPYNETCLCSSDSKFIQYYSPCMDCGWTLWKYYGVYVTSALEACKTLSTEPTGTSRCSTTLEGTYTPDYNIQGCSYLGNCESTTSAAAAESSAEQSTSTSAAASSTAAEQSTTSAAAQETSSTAQQASSTGAAQTTSAAETTSEQLSQSAAPTSEAQGQSSAAAAGSSEAQGSAVVAQSSSASAGAGASSTPVVQTFEAAAVKVGATSAVFAILFSLLF</sequence>
<feature type="compositionally biased region" description="Low complexity" evidence="1">
    <location>
        <begin position="250"/>
        <end position="261"/>
    </location>
</feature>
<feature type="signal peptide" evidence="2">
    <location>
        <begin position="1"/>
        <end position="18"/>
    </location>
</feature>
<dbReference type="OrthoDB" id="10530688at2759"/>
<gene>
    <name evidence="3" type="ORF">WICANDRAFT_62809</name>
</gene>
<dbReference type="GeneID" id="30200688"/>
<evidence type="ECO:0000313" key="4">
    <source>
        <dbReference type="Proteomes" id="UP000094112"/>
    </source>
</evidence>
<dbReference type="Proteomes" id="UP000094112">
    <property type="component" value="Unassembled WGS sequence"/>
</dbReference>
<evidence type="ECO:0000256" key="1">
    <source>
        <dbReference type="SAM" id="MobiDB-lite"/>
    </source>
</evidence>
<feature type="chain" id="PRO_5009133718" evidence="2">
    <location>
        <begin position="19"/>
        <end position="315"/>
    </location>
</feature>
<accession>A0A1E3P5X8</accession>
<protein>
    <submittedName>
        <fullName evidence="3">Uncharacterized protein</fullName>
    </submittedName>
</protein>
<dbReference type="RefSeq" id="XP_019039454.1">
    <property type="nucleotide sequence ID" value="XM_019183442.1"/>
</dbReference>
<proteinExistence type="predicted"/>
<evidence type="ECO:0000313" key="3">
    <source>
        <dbReference type="EMBL" id="ODQ60247.1"/>
    </source>
</evidence>
<dbReference type="AlphaFoldDB" id="A0A1E3P5X8"/>
<evidence type="ECO:0000256" key="2">
    <source>
        <dbReference type="SAM" id="SignalP"/>
    </source>
</evidence>
<feature type="region of interest" description="Disordered" evidence="1">
    <location>
        <begin position="193"/>
        <end position="261"/>
    </location>
</feature>
<dbReference type="EMBL" id="KV454210">
    <property type="protein sequence ID" value="ODQ60247.1"/>
    <property type="molecule type" value="Genomic_DNA"/>
</dbReference>
<organism evidence="3 4">
    <name type="scientific">Wickerhamomyces anomalus (strain ATCC 58044 / CBS 1984 / NCYC 433 / NRRL Y-366-8)</name>
    <name type="common">Yeast</name>
    <name type="synonym">Hansenula anomala</name>
    <dbReference type="NCBI Taxonomy" id="683960"/>
    <lineage>
        <taxon>Eukaryota</taxon>
        <taxon>Fungi</taxon>
        <taxon>Dikarya</taxon>
        <taxon>Ascomycota</taxon>
        <taxon>Saccharomycotina</taxon>
        <taxon>Saccharomycetes</taxon>
        <taxon>Phaffomycetales</taxon>
        <taxon>Wickerhamomycetaceae</taxon>
        <taxon>Wickerhamomyces</taxon>
    </lineage>
</organism>
<feature type="compositionally biased region" description="Low complexity" evidence="1">
    <location>
        <begin position="193"/>
        <end position="241"/>
    </location>
</feature>
<keyword evidence="2" id="KW-0732">Signal</keyword>
<name>A0A1E3P5X8_WICAA</name>